<accession>A0A4Q9MNI7</accession>
<gene>
    <name evidence="2" type="ORF">BD311DRAFT_313174</name>
</gene>
<evidence type="ECO:0000256" key="1">
    <source>
        <dbReference type="SAM" id="Phobius"/>
    </source>
</evidence>
<name>A0A4Q9MNI7_9APHY</name>
<feature type="transmembrane region" description="Helical" evidence="1">
    <location>
        <begin position="34"/>
        <end position="52"/>
    </location>
</feature>
<protein>
    <submittedName>
        <fullName evidence="2">Uncharacterized protein</fullName>
    </submittedName>
</protein>
<proteinExistence type="predicted"/>
<keyword evidence="1" id="KW-0472">Membrane</keyword>
<sequence>MLSCQRTTTVFSISDSPSVPRAYSMRNVSAAPPIYAYSVIGLLGVFVGTYSVTRAQTQHYSSVGLYIPPTDSTRDAHNYMHRRHPLSRVATAHVNRLRRNRSFKHRIYPAKKSRRASSPPATSPIFPAPSRRRLALRALNGLCAGLTPHPLNIRRARTPRPIACPASEGLAQSMPSGRDASLGVGCLARHGTSRMVSRTWPADAAASRMRCNGPGRDV</sequence>
<organism evidence="2">
    <name type="scientific">Dichomitus squalens</name>
    <dbReference type="NCBI Taxonomy" id="114155"/>
    <lineage>
        <taxon>Eukaryota</taxon>
        <taxon>Fungi</taxon>
        <taxon>Dikarya</taxon>
        <taxon>Basidiomycota</taxon>
        <taxon>Agaricomycotina</taxon>
        <taxon>Agaricomycetes</taxon>
        <taxon>Polyporales</taxon>
        <taxon>Polyporaceae</taxon>
        <taxon>Dichomitus</taxon>
    </lineage>
</organism>
<dbReference type="AlphaFoldDB" id="A0A4Q9MNI7"/>
<keyword evidence="1" id="KW-0812">Transmembrane</keyword>
<keyword evidence="1" id="KW-1133">Transmembrane helix</keyword>
<evidence type="ECO:0000313" key="2">
    <source>
        <dbReference type="EMBL" id="TBU28687.1"/>
    </source>
</evidence>
<dbReference type="EMBL" id="ML143419">
    <property type="protein sequence ID" value="TBU28687.1"/>
    <property type="molecule type" value="Genomic_DNA"/>
</dbReference>
<dbReference type="Proteomes" id="UP000292957">
    <property type="component" value="Unassembled WGS sequence"/>
</dbReference>
<reference evidence="2" key="1">
    <citation type="submission" date="2019-01" db="EMBL/GenBank/DDBJ databases">
        <title>Draft genome sequences of three monokaryotic isolates of the white-rot basidiomycete fungus Dichomitus squalens.</title>
        <authorList>
            <consortium name="DOE Joint Genome Institute"/>
            <person name="Lopez S.C."/>
            <person name="Andreopoulos B."/>
            <person name="Pangilinan J."/>
            <person name="Lipzen A."/>
            <person name="Riley R."/>
            <person name="Ahrendt S."/>
            <person name="Ng V."/>
            <person name="Barry K."/>
            <person name="Daum C."/>
            <person name="Grigoriev I.V."/>
            <person name="Hilden K.S."/>
            <person name="Makela M.R."/>
            <person name="de Vries R.P."/>
        </authorList>
    </citation>
    <scope>NUCLEOTIDE SEQUENCE [LARGE SCALE GENOMIC DNA]</scope>
    <source>
        <strain evidence="2">OM18370.1</strain>
    </source>
</reference>